<evidence type="ECO:0000256" key="2">
    <source>
        <dbReference type="ARBA" id="ARBA00022679"/>
    </source>
</evidence>
<dbReference type="GO" id="GO:0006298">
    <property type="term" value="P:mismatch repair"/>
    <property type="evidence" value="ECO:0007669"/>
    <property type="project" value="TreeGrafter"/>
</dbReference>
<dbReference type="InterPro" id="IPR012263">
    <property type="entry name" value="M_m6A_EcoRV"/>
</dbReference>
<dbReference type="GeneID" id="93519721"/>
<dbReference type="HOGENOM" id="CLU_063430_1_1_6"/>
<dbReference type="GO" id="GO:0043565">
    <property type="term" value="F:sequence-specific DNA binding"/>
    <property type="evidence" value="ECO:0007669"/>
    <property type="project" value="TreeGrafter"/>
</dbReference>
<dbReference type="Gene3D" id="3.40.50.150">
    <property type="entry name" value="Vaccinia Virus protein VP39"/>
    <property type="match status" value="2"/>
</dbReference>
<keyword evidence="3" id="KW-0949">S-adenosyl-L-methionine</keyword>
<dbReference type="RefSeq" id="WP_014658125.1">
    <property type="nucleotide sequence ID" value="NC_017731.1"/>
</dbReference>
<organism evidence="4 5">
    <name type="scientific">Providencia stuartii (strain MRSN 2154)</name>
    <dbReference type="NCBI Taxonomy" id="1157951"/>
    <lineage>
        <taxon>Bacteria</taxon>
        <taxon>Pseudomonadati</taxon>
        <taxon>Pseudomonadota</taxon>
        <taxon>Gammaproteobacteria</taxon>
        <taxon>Enterobacterales</taxon>
        <taxon>Morganellaceae</taxon>
        <taxon>Providencia</taxon>
    </lineage>
</organism>
<dbReference type="GO" id="GO:0009007">
    <property type="term" value="F:site-specific DNA-methyltransferase (adenine-specific) activity"/>
    <property type="evidence" value="ECO:0007669"/>
    <property type="project" value="UniProtKB-EC"/>
</dbReference>
<dbReference type="PANTHER" id="PTHR30481:SF4">
    <property type="entry name" value="SITE-SPECIFIC DNA-METHYLTRANSFERASE (ADENINE-SPECIFIC)"/>
    <property type="match status" value="1"/>
</dbReference>
<dbReference type="GO" id="GO:0009307">
    <property type="term" value="P:DNA restriction-modification system"/>
    <property type="evidence" value="ECO:0007669"/>
    <property type="project" value="InterPro"/>
</dbReference>
<dbReference type="GO" id="GO:1904047">
    <property type="term" value="F:S-adenosyl-L-methionine binding"/>
    <property type="evidence" value="ECO:0007669"/>
    <property type="project" value="TreeGrafter"/>
</dbReference>
<dbReference type="REBASE" id="47183">
    <property type="entry name" value="M.Pst2154ORF18750P"/>
</dbReference>
<evidence type="ECO:0000313" key="4">
    <source>
        <dbReference type="EMBL" id="AFH95551.1"/>
    </source>
</evidence>
<dbReference type="InterPro" id="IPR029063">
    <property type="entry name" value="SAM-dependent_MTases_sf"/>
</dbReference>
<dbReference type="GO" id="GO:0032259">
    <property type="term" value="P:methylation"/>
    <property type="evidence" value="ECO:0007669"/>
    <property type="project" value="UniProtKB-KW"/>
</dbReference>
<evidence type="ECO:0000256" key="1">
    <source>
        <dbReference type="ARBA" id="ARBA00022603"/>
    </source>
</evidence>
<dbReference type="PIRSF" id="PIRSF000398">
    <property type="entry name" value="M_m6A_EcoRV"/>
    <property type="match status" value="1"/>
</dbReference>
<dbReference type="InterPro" id="IPR012327">
    <property type="entry name" value="MeTrfase_D12"/>
</dbReference>
<evidence type="ECO:0000256" key="3">
    <source>
        <dbReference type="ARBA" id="ARBA00022691"/>
    </source>
</evidence>
<evidence type="ECO:0000313" key="5">
    <source>
        <dbReference type="Proteomes" id="UP000005012"/>
    </source>
</evidence>
<reference evidence="5" key="2">
    <citation type="submission" date="2012-04" db="EMBL/GenBank/DDBJ databases">
        <title>Complete genome sequence of Providencia stuartii clinical isolate MRSN 2154.</title>
        <authorList>
            <person name="Clifford R.J."/>
            <person name="Hang J."/>
            <person name="Riley M.C."/>
            <person name="Onmus-Leone F."/>
            <person name="Kuschner R.A."/>
            <person name="Lesho E.P."/>
            <person name="Waterman P.E."/>
        </authorList>
    </citation>
    <scope>NUCLEOTIDE SEQUENCE [LARGE SCALE GENOMIC DNA]</scope>
    <source>
        <strain evidence="5">MRSN 2154</strain>
    </source>
</reference>
<dbReference type="Proteomes" id="UP000005012">
    <property type="component" value="Chromosome"/>
</dbReference>
<dbReference type="PATRIC" id="fig|1157951.4.peg.3765"/>
<dbReference type="SUPFAM" id="SSF53335">
    <property type="entry name" value="S-adenosyl-L-methionine-dependent methyltransferases"/>
    <property type="match status" value="1"/>
</dbReference>
<proteinExistence type="predicted"/>
<sequence>MSMQQIKHPVSRYHGGKFRLAKWIISYFPEHRCYVEPFGGVASVLMLKERSYAEVYNDLDGEVVNLFRVLRDPNLNTQLQEACVLTPYSRDEFILAKEFITDPLERARRMVVRACMGFGSAAGLNGNSGFQSDSKREYSIYSHLWAKYPENLSAFCQRLQGVIIENRPALDLIKKHDSTDTLFYLDPPYVPSTRVAGNRYYNFEMTNEQHSELLQVIKSVSGKVAISGYNCDLYNNELSGWRKVTKDARISAGRGTRIRTECLWMNY</sequence>
<reference evidence="4 5" key="1">
    <citation type="journal article" date="2012" name="J. Bacteriol.">
        <title>Complete Genome Sequence of Providencia stuartii Clinical Isolate MRSN 2154.</title>
        <authorList>
            <person name="Clifford R.J."/>
            <person name="Hang J."/>
            <person name="Riley M.C."/>
            <person name="Onmus-Leone F."/>
            <person name="Kuschner R.A."/>
            <person name="Lesho E.P."/>
            <person name="Waterman P.E."/>
        </authorList>
    </citation>
    <scope>NUCLEOTIDE SEQUENCE [LARGE SCALE GENOMIC DNA]</scope>
    <source>
        <strain evidence="4 5">MRSN 2154</strain>
    </source>
</reference>
<dbReference type="AlphaFoldDB" id="A0A140NRL3"/>
<protein>
    <submittedName>
        <fullName evidence="4">D12 class N6 adenine-specific DNA methyltransferase</fullName>
    </submittedName>
</protein>
<keyword evidence="2" id="KW-0808">Transferase</keyword>
<accession>A0A140NRL3</accession>
<dbReference type="PRINTS" id="PR00505">
    <property type="entry name" value="D12N6MTFRASE"/>
</dbReference>
<dbReference type="Pfam" id="PF02086">
    <property type="entry name" value="MethyltransfD12"/>
    <property type="match status" value="1"/>
</dbReference>
<keyword evidence="1 4" id="KW-0489">Methyltransferase</keyword>
<dbReference type="KEGG" id="psi:S70_18750"/>
<dbReference type="EMBL" id="CP003488">
    <property type="protein sequence ID" value="AFH95551.1"/>
    <property type="molecule type" value="Genomic_DNA"/>
</dbReference>
<name>A0A140NRL3_PROSM</name>
<dbReference type="PANTHER" id="PTHR30481">
    <property type="entry name" value="DNA ADENINE METHYLASE"/>
    <property type="match status" value="1"/>
</dbReference>
<gene>
    <name evidence="4" type="ordered locus">S70_18750</name>
</gene>